<dbReference type="AlphaFoldDB" id="A0A0F9HT29"/>
<evidence type="ECO:0000313" key="2">
    <source>
        <dbReference type="EMBL" id="KKM18307.1"/>
    </source>
</evidence>
<keyword evidence="1" id="KW-1133">Transmembrane helix</keyword>
<name>A0A0F9HT29_9ZZZZ</name>
<feature type="transmembrane region" description="Helical" evidence="1">
    <location>
        <begin position="31"/>
        <end position="50"/>
    </location>
</feature>
<gene>
    <name evidence="2" type="ORF">LCGC14_1666910</name>
</gene>
<protein>
    <submittedName>
        <fullName evidence="2">Uncharacterized protein</fullName>
    </submittedName>
</protein>
<organism evidence="2">
    <name type="scientific">marine sediment metagenome</name>
    <dbReference type="NCBI Taxonomy" id="412755"/>
    <lineage>
        <taxon>unclassified sequences</taxon>
        <taxon>metagenomes</taxon>
        <taxon>ecological metagenomes</taxon>
    </lineage>
</organism>
<dbReference type="EMBL" id="LAZR01014248">
    <property type="protein sequence ID" value="KKM18307.1"/>
    <property type="molecule type" value="Genomic_DNA"/>
</dbReference>
<feature type="transmembrane region" description="Helical" evidence="1">
    <location>
        <begin position="56"/>
        <end position="75"/>
    </location>
</feature>
<accession>A0A0F9HT29</accession>
<keyword evidence="1" id="KW-0472">Membrane</keyword>
<keyword evidence="1" id="KW-0812">Transmembrane</keyword>
<sequence>MPLWKLILFWPWYAGVGFLKALRQEQSLRSALGATLFVLATVMFGVLGGVALSGGVIWLGVLLLAGCWVSVALWIKAMQSMP</sequence>
<evidence type="ECO:0000256" key="1">
    <source>
        <dbReference type="SAM" id="Phobius"/>
    </source>
</evidence>
<reference evidence="2" key="1">
    <citation type="journal article" date="2015" name="Nature">
        <title>Complex archaea that bridge the gap between prokaryotes and eukaryotes.</title>
        <authorList>
            <person name="Spang A."/>
            <person name="Saw J.H."/>
            <person name="Jorgensen S.L."/>
            <person name="Zaremba-Niedzwiedzka K."/>
            <person name="Martijn J."/>
            <person name="Lind A.E."/>
            <person name="van Eijk R."/>
            <person name="Schleper C."/>
            <person name="Guy L."/>
            <person name="Ettema T.J."/>
        </authorList>
    </citation>
    <scope>NUCLEOTIDE SEQUENCE</scope>
</reference>
<comment type="caution">
    <text evidence="2">The sequence shown here is derived from an EMBL/GenBank/DDBJ whole genome shotgun (WGS) entry which is preliminary data.</text>
</comment>
<proteinExistence type="predicted"/>